<dbReference type="PANTHER" id="PTHR30087">
    <property type="entry name" value="INNER MEMBRANE PROTEIN"/>
    <property type="match status" value="1"/>
</dbReference>
<dbReference type="PANTHER" id="PTHR30087:SF0">
    <property type="entry name" value="INNER MEMBRANE PROTEIN"/>
    <property type="match status" value="1"/>
</dbReference>
<dbReference type="InterPro" id="IPR013560">
    <property type="entry name" value="DUF1722"/>
</dbReference>
<accession>A0A1S2LMN5</accession>
<dbReference type="InterPro" id="IPR007553">
    <property type="entry name" value="2-thiour_desulf"/>
</dbReference>
<dbReference type="RefSeq" id="WP_071309599.1">
    <property type="nucleotide sequence ID" value="NZ_MLQR01000028.1"/>
</dbReference>
<dbReference type="Proteomes" id="UP000179524">
    <property type="component" value="Unassembled WGS sequence"/>
</dbReference>
<reference evidence="2 3" key="1">
    <citation type="submission" date="2016-10" db="EMBL/GenBank/DDBJ databases">
        <title>Draft genome sequences of four alkaliphilic bacteria belonging to the Anaerobacillus genus.</title>
        <authorList>
            <person name="Bassil N.M."/>
            <person name="Lloyd J.R."/>
        </authorList>
    </citation>
    <scope>NUCLEOTIDE SEQUENCE [LARGE SCALE GENOMIC DNA]</scope>
    <source>
        <strain evidence="2 3">DSM 18345</strain>
    </source>
</reference>
<dbReference type="AlphaFoldDB" id="A0A1S2LMN5"/>
<gene>
    <name evidence="2" type="ORF">BKP37_10795</name>
</gene>
<dbReference type="Pfam" id="PF08349">
    <property type="entry name" value="DUF1722"/>
    <property type="match status" value="1"/>
</dbReference>
<dbReference type="PIRSF" id="PIRSF037004">
    <property type="entry name" value="UCP037004"/>
    <property type="match status" value="1"/>
</dbReference>
<dbReference type="OrthoDB" id="9797779at2"/>
<name>A0A1S2LMN5_9BACI</name>
<dbReference type="InterPro" id="IPR017087">
    <property type="entry name" value="UCP037004"/>
</dbReference>
<evidence type="ECO:0000313" key="3">
    <source>
        <dbReference type="Proteomes" id="UP000179524"/>
    </source>
</evidence>
<sequence>MKEFVKPKVVVSKCLEFHHCRYDGEIVRDQTVHNLIPYVDFIPICPEVEIGLGIPRDVIRVVDDKGCNSLIQPSENLNLTNKMNEFSSKFLAEVGEIDGFILKSRSPSCGLNDVKVYSGKEKAPVVRMSNGLFGGKVQEQFGYLAVEDEGRLKNFTIREHFFTKLFTIASFHSLKKQGLISDLVEFHAHNKYLFMAYQPTILKKLGNVVGNHEKKPLQVIFDEYETLLFQLVNKLPKYTSNINVSQHVFGYFSKDLSLKEREFFMTILDKYHKKKVPLSSVTSLLKSWAIRFENNYLLKQTYFSPYPEKLVEISDSGKGRDYR</sequence>
<feature type="domain" description="DUF1722" evidence="1">
    <location>
        <begin position="191"/>
        <end position="307"/>
    </location>
</feature>
<organism evidence="2 3">
    <name type="scientific">Anaerobacillus alkalilacustris</name>
    <dbReference type="NCBI Taxonomy" id="393763"/>
    <lineage>
        <taxon>Bacteria</taxon>
        <taxon>Bacillati</taxon>
        <taxon>Bacillota</taxon>
        <taxon>Bacilli</taxon>
        <taxon>Bacillales</taxon>
        <taxon>Bacillaceae</taxon>
        <taxon>Anaerobacillus</taxon>
    </lineage>
</organism>
<comment type="caution">
    <text evidence="2">The sequence shown here is derived from an EMBL/GenBank/DDBJ whole genome shotgun (WGS) entry which is preliminary data.</text>
</comment>
<dbReference type="EMBL" id="MLQR01000028">
    <property type="protein sequence ID" value="OIJ13450.1"/>
    <property type="molecule type" value="Genomic_DNA"/>
</dbReference>
<dbReference type="Pfam" id="PF04463">
    <property type="entry name" value="2-thiour_desulf"/>
    <property type="match status" value="1"/>
</dbReference>
<evidence type="ECO:0000259" key="1">
    <source>
        <dbReference type="Pfam" id="PF08349"/>
    </source>
</evidence>
<evidence type="ECO:0000313" key="2">
    <source>
        <dbReference type="EMBL" id="OIJ13450.1"/>
    </source>
</evidence>
<proteinExistence type="predicted"/>
<keyword evidence="3" id="KW-1185">Reference proteome</keyword>
<protein>
    <submittedName>
        <fullName evidence="2">Cytoplasmic protein</fullName>
    </submittedName>
</protein>